<reference evidence="10" key="1">
    <citation type="submission" date="2021-11" db="EMBL/GenBank/DDBJ databases">
        <title>Isoprene-degrading acetogen.</title>
        <authorList>
            <person name="Yang Y."/>
            <person name="Jin H."/>
            <person name="Yan J."/>
        </authorList>
    </citation>
    <scope>NUCLEOTIDE SEQUENCE</scope>
    <source>
        <strain evidence="10">Berkeley</strain>
    </source>
</reference>
<evidence type="ECO:0000256" key="2">
    <source>
        <dbReference type="ARBA" id="ARBA00011032"/>
    </source>
</evidence>
<dbReference type="PANTHER" id="PTHR30038:SF0">
    <property type="entry name" value="TUNGSTEN-CONTAINING ALDEHYDE FERREDOXIN OXIDOREDUCTASE"/>
    <property type="match status" value="1"/>
</dbReference>
<feature type="domain" description="Aldehyde ferredoxin oxidoreductase N-terminal" evidence="9">
    <location>
        <begin position="6"/>
        <end position="208"/>
    </location>
</feature>
<accession>A0ABY6HCE3</accession>
<evidence type="ECO:0000256" key="4">
    <source>
        <dbReference type="ARBA" id="ARBA00022723"/>
    </source>
</evidence>
<dbReference type="Pfam" id="PF01314">
    <property type="entry name" value="AFOR_C"/>
    <property type="match status" value="1"/>
</dbReference>
<name>A0ABY6HCE3_9FIRM</name>
<protein>
    <submittedName>
        <fullName evidence="10">Aldehyde ferredoxin oxidoreductase family protein</fullName>
    </submittedName>
</protein>
<dbReference type="Gene3D" id="3.60.9.10">
    <property type="entry name" value="Aldehyde ferredoxin oxidoreductase, N-terminal domain"/>
    <property type="match status" value="1"/>
</dbReference>
<gene>
    <name evidence="10" type="ORF">LNN31_10635</name>
</gene>
<dbReference type="SUPFAM" id="SSF48310">
    <property type="entry name" value="Aldehyde ferredoxin oxidoreductase, C-terminal domains"/>
    <property type="match status" value="1"/>
</dbReference>
<dbReference type="InterPro" id="IPR036021">
    <property type="entry name" value="Tungsten_al_ferr_oxy-like_C"/>
</dbReference>
<dbReference type="EMBL" id="CP087994">
    <property type="protein sequence ID" value="UYO61243.1"/>
    <property type="molecule type" value="Genomic_DNA"/>
</dbReference>
<dbReference type="RefSeq" id="WP_228883601.1">
    <property type="nucleotide sequence ID" value="NZ_CABIIK010000057.1"/>
</dbReference>
<evidence type="ECO:0000313" key="10">
    <source>
        <dbReference type="EMBL" id="UYO61243.1"/>
    </source>
</evidence>
<keyword evidence="11" id="KW-1185">Reference proteome</keyword>
<dbReference type="SUPFAM" id="SSF56228">
    <property type="entry name" value="Aldehyde ferredoxin oxidoreductase, N-terminal domain"/>
    <property type="match status" value="1"/>
</dbReference>
<sequence>MFQGGYLGKVLRVNLTTKTAVVEALPEKIARDYIGGAGFGVKYLFDEVPGNTDPLGPDNKLIFAPGPLSGTPAPCASRMAVTTKSPLTGAVGMSLSGGYFPVELKFAGYDVLIIEGQADTPVYLHIKDDKVTIKNAEKLWGMDTQITQNIIKQDVGDHNTRIACIGPAGEKRSKMAAIINERRAFGRKGVGAVMGSKNLKAIAIRGSASVPLANPEAFEAARKFMLAAMKESPVLYPEFSKLGTPMVVDATSAMGILPSENYRNTGVKDYSDTIGVAASISRNKGSEHCYGCPVGCTQLKLAAGPGYQGGMSDPEYETYYSLGSVVGVDQIDSIIYNDMLCDQYGLDTMSVGVTIAMAMELFERGLLTTADTNGLDLHFGNHQAVTQLIREIAFRSEGIGELLCDGTRSLAEKLGGNAGDFAMHIKGLELPAYDPRGAKAHGLNFATSYTGADHNRGYAFQEVFGIPVPNAYDRFAVAGKGWLTKWNQDIRCATTDCPTMCGFLMDMAVPAIAGQNTADLVSSASGINFTGDDVVRVGERVNNLARVFNISAGFTRADDTFPKRIIEETIPEGGSKGHRIAREDLELMLNEYYEARNWTQDGVPTREKLAELDLPEALALLTDRGLLGD</sequence>
<dbReference type="InterPro" id="IPR001203">
    <property type="entry name" value="OxRdtase_Ald_Fedxn_C"/>
</dbReference>
<dbReference type="PANTHER" id="PTHR30038">
    <property type="entry name" value="ALDEHYDE FERREDOXIN OXIDOREDUCTASE"/>
    <property type="match status" value="1"/>
</dbReference>
<comment type="similarity">
    <text evidence="2">Belongs to the AOR/FOR family.</text>
</comment>
<dbReference type="SMART" id="SM00790">
    <property type="entry name" value="AFOR_N"/>
    <property type="match status" value="1"/>
</dbReference>
<evidence type="ECO:0000256" key="6">
    <source>
        <dbReference type="ARBA" id="ARBA00023004"/>
    </source>
</evidence>
<evidence type="ECO:0000256" key="8">
    <source>
        <dbReference type="ARBA" id="ARBA00049934"/>
    </source>
</evidence>
<dbReference type="InterPro" id="IPR013985">
    <property type="entry name" value="Ald_Fedxn_OxRdtase_dom3"/>
</dbReference>
<dbReference type="Proteomes" id="UP001163550">
    <property type="component" value="Chromosome"/>
</dbReference>
<keyword evidence="4" id="KW-0479">Metal-binding</keyword>
<dbReference type="InterPro" id="IPR036503">
    <property type="entry name" value="Ald_Fedxn_OxRdtase_N_sf"/>
</dbReference>
<evidence type="ECO:0000256" key="1">
    <source>
        <dbReference type="ARBA" id="ARBA00001966"/>
    </source>
</evidence>
<dbReference type="InterPro" id="IPR013984">
    <property type="entry name" value="Ald_Fedxn_OxRdtase_dom2"/>
</dbReference>
<organism evidence="10 11">
    <name type="scientific">Acetobacterium wieringae</name>
    <dbReference type="NCBI Taxonomy" id="52694"/>
    <lineage>
        <taxon>Bacteria</taxon>
        <taxon>Bacillati</taxon>
        <taxon>Bacillota</taxon>
        <taxon>Clostridia</taxon>
        <taxon>Eubacteriales</taxon>
        <taxon>Eubacteriaceae</taxon>
        <taxon>Acetobacterium</taxon>
    </lineage>
</organism>
<evidence type="ECO:0000256" key="3">
    <source>
        <dbReference type="ARBA" id="ARBA00022485"/>
    </source>
</evidence>
<proteinExistence type="inferred from homology"/>
<evidence type="ECO:0000313" key="11">
    <source>
        <dbReference type="Proteomes" id="UP001163550"/>
    </source>
</evidence>
<dbReference type="InterPro" id="IPR051919">
    <property type="entry name" value="W-dependent_AOR"/>
</dbReference>
<keyword evidence="7" id="KW-0411">Iron-sulfur</keyword>
<dbReference type="Pfam" id="PF02730">
    <property type="entry name" value="AFOR_N"/>
    <property type="match status" value="1"/>
</dbReference>
<evidence type="ECO:0000256" key="5">
    <source>
        <dbReference type="ARBA" id="ARBA00023002"/>
    </source>
</evidence>
<evidence type="ECO:0000259" key="9">
    <source>
        <dbReference type="SMART" id="SM00790"/>
    </source>
</evidence>
<dbReference type="Gene3D" id="1.10.599.10">
    <property type="entry name" value="Aldehyde Ferredoxin Oxidoreductase Protein, subunit A, domain 3"/>
    <property type="match status" value="1"/>
</dbReference>
<comment type="cofactor">
    <cofactor evidence="1">
        <name>[4Fe-4S] cluster</name>
        <dbReference type="ChEBI" id="CHEBI:49883"/>
    </cofactor>
</comment>
<keyword evidence="6" id="KW-0408">Iron</keyword>
<keyword evidence="3" id="KW-0004">4Fe-4S</keyword>
<dbReference type="InterPro" id="IPR013983">
    <property type="entry name" value="Ald_Fedxn_OxRdtase_N"/>
</dbReference>
<dbReference type="Gene3D" id="1.10.569.10">
    <property type="entry name" value="Aldehyde Ferredoxin Oxidoreductase Protein, subunit A, domain 2"/>
    <property type="match status" value="1"/>
</dbReference>
<evidence type="ECO:0000256" key="7">
    <source>
        <dbReference type="ARBA" id="ARBA00023014"/>
    </source>
</evidence>
<comment type="cofactor">
    <cofactor evidence="8">
        <name>tungstopterin</name>
        <dbReference type="ChEBI" id="CHEBI:30402"/>
    </cofactor>
</comment>
<keyword evidence="5" id="KW-0560">Oxidoreductase</keyword>